<dbReference type="InterPro" id="IPR029485">
    <property type="entry name" value="CAT_C"/>
</dbReference>
<reference evidence="3" key="2">
    <citation type="submission" date="2020-09" db="EMBL/GenBank/DDBJ databases">
        <authorList>
            <person name="Sun Q."/>
            <person name="Ohkuma M."/>
        </authorList>
    </citation>
    <scope>NUCLEOTIDE SEQUENCE</scope>
    <source>
        <strain evidence="3">JCM 3035</strain>
    </source>
</reference>
<gene>
    <name evidence="3" type="ORF">GCM10010094_70100</name>
</gene>
<feature type="transmembrane region" description="Helical" evidence="1">
    <location>
        <begin position="74"/>
        <end position="95"/>
    </location>
</feature>
<protein>
    <recommendedName>
        <fullName evidence="2">Cationic amino acid transporter C-terminal domain-containing protein</fullName>
    </recommendedName>
</protein>
<dbReference type="AlphaFoldDB" id="A0A917VNP2"/>
<keyword evidence="4" id="KW-1185">Reference proteome</keyword>
<keyword evidence="1" id="KW-0472">Membrane</keyword>
<evidence type="ECO:0000313" key="3">
    <source>
        <dbReference type="EMBL" id="GGK99204.1"/>
    </source>
</evidence>
<dbReference type="Pfam" id="PF13906">
    <property type="entry name" value="AA_permease_C"/>
    <property type="match status" value="1"/>
</dbReference>
<dbReference type="EMBL" id="BMPQ01000025">
    <property type="protein sequence ID" value="GGK99204.1"/>
    <property type="molecule type" value="Genomic_DNA"/>
</dbReference>
<sequence length="105" mass="11470">MRNGRKAPSNEHAPRGTLLAAGAVIAIALVNVAVVVLRRTRPEMPCAFRVPLSPVLPALGFGFCVWMMGSLNTVTWVVFGVRMAVGLVFYFSYGYRRSRLAASEK</sequence>
<evidence type="ECO:0000313" key="4">
    <source>
        <dbReference type="Proteomes" id="UP000637788"/>
    </source>
</evidence>
<organism evidence="3 4">
    <name type="scientific">Streptomyces flaveus</name>
    <dbReference type="NCBI Taxonomy" id="66370"/>
    <lineage>
        <taxon>Bacteria</taxon>
        <taxon>Bacillati</taxon>
        <taxon>Actinomycetota</taxon>
        <taxon>Actinomycetes</taxon>
        <taxon>Kitasatosporales</taxon>
        <taxon>Streptomycetaceae</taxon>
        <taxon>Streptomyces</taxon>
        <taxon>Streptomyces aurantiacus group</taxon>
    </lineage>
</organism>
<reference evidence="3" key="1">
    <citation type="journal article" date="2014" name="Int. J. Syst. Evol. Microbiol.">
        <title>Complete genome sequence of Corynebacterium casei LMG S-19264T (=DSM 44701T), isolated from a smear-ripened cheese.</title>
        <authorList>
            <consortium name="US DOE Joint Genome Institute (JGI-PGF)"/>
            <person name="Walter F."/>
            <person name="Albersmeier A."/>
            <person name="Kalinowski J."/>
            <person name="Ruckert C."/>
        </authorList>
    </citation>
    <scope>NUCLEOTIDE SEQUENCE</scope>
    <source>
        <strain evidence="3">JCM 3035</strain>
    </source>
</reference>
<accession>A0A917VNP2</accession>
<feature type="transmembrane region" description="Helical" evidence="1">
    <location>
        <begin position="18"/>
        <end position="37"/>
    </location>
</feature>
<dbReference type="Gene3D" id="1.20.1740.10">
    <property type="entry name" value="Amino acid/polyamine transporter I"/>
    <property type="match status" value="1"/>
</dbReference>
<evidence type="ECO:0000256" key="1">
    <source>
        <dbReference type="SAM" id="Phobius"/>
    </source>
</evidence>
<keyword evidence="1" id="KW-0812">Transmembrane</keyword>
<keyword evidence="1" id="KW-1133">Transmembrane helix</keyword>
<feature type="domain" description="Cationic amino acid transporter C-terminal" evidence="2">
    <location>
        <begin position="48"/>
        <end position="98"/>
    </location>
</feature>
<dbReference type="Proteomes" id="UP000637788">
    <property type="component" value="Unassembled WGS sequence"/>
</dbReference>
<name>A0A917VNP2_9ACTN</name>
<comment type="caution">
    <text evidence="3">The sequence shown here is derived from an EMBL/GenBank/DDBJ whole genome shotgun (WGS) entry which is preliminary data.</text>
</comment>
<proteinExistence type="predicted"/>
<evidence type="ECO:0000259" key="2">
    <source>
        <dbReference type="Pfam" id="PF13906"/>
    </source>
</evidence>
<feature type="transmembrane region" description="Helical" evidence="1">
    <location>
        <begin position="49"/>
        <end position="68"/>
    </location>
</feature>